<organism evidence="10 11">
    <name type="scientific">Saccharomyces pastorianus</name>
    <name type="common">Lager yeast</name>
    <name type="synonym">Saccharomyces cerevisiae x Saccharomyces eubayanus</name>
    <dbReference type="NCBI Taxonomy" id="27292"/>
    <lineage>
        <taxon>Eukaryota</taxon>
        <taxon>Fungi</taxon>
        <taxon>Dikarya</taxon>
        <taxon>Ascomycota</taxon>
        <taxon>Saccharomycotina</taxon>
        <taxon>Saccharomycetes</taxon>
        <taxon>Saccharomycetales</taxon>
        <taxon>Saccharomycetaceae</taxon>
        <taxon>Saccharomyces</taxon>
    </lineage>
</organism>
<dbReference type="CDD" id="cd07061">
    <property type="entry name" value="HP_HAP_like"/>
    <property type="match status" value="1"/>
</dbReference>
<keyword evidence="8" id="KW-1015">Disulfide bond</keyword>
<evidence type="ECO:0000256" key="9">
    <source>
        <dbReference type="SAM" id="SignalP"/>
    </source>
</evidence>
<gene>
    <name evidence="10" type="primary">DIA3_1</name>
    <name evidence="10" type="ORF">GRS66_000718</name>
</gene>
<evidence type="ECO:0000256" key="6">
    <source>
        <dbReference type="ARBA" id="ARBA00023180"/>
    </source>
</evidence>
<evidence type="ECO:0000256" key="1">
    <source>
        <dbReference type="ARBA" id="ARBA00000032"/>
    </source>
</evidence>
<evidence type="ECO:0000256" key="5">
    <source>
        <dbReference type="ARBA" id="ARBA00022801"/>
    </source>
</evidence>
<evidence type="ECO:0000256" key="8">
    <source>
        <dbReference type="PIRSR" id="PIRSR000894-2"/>
    </source>
</evidence>
<dbReference type="GO" id="GO:0003993">
    <property type="term" value="F:acid phosphatase activity"/>
    <property type="evidence" value="ECO:0007669"/>
    <property type="project" value="UniProtKB-EC"/>
</dbReference>
<dbReference type="OrthoDB" id="6509975at2759"/>
<dbReference type="InterPro" id="IPR000560">
    <property type="entry name" value="His_Pase_clade-2"/>
</dbReference>
<name>A0A6C1DNU6_SACPS</name>
<evidence type="ECO:0000256" key="2">
    <source>
        <dbReference type="ARBA" id="ARBA00005375"/>
    </source>
</evidence>
<dbReference type="FunFam" id="3.40.50.1240:FF:000021">
    <property type="entry name" value="Acid phosphatase"/>
    <property type="match status" value="1"/>
</dbReference>
<comment type="catalytic activity">
    <reaction evidence="1">
        <text>a phosphate monoester + H2O = an alcohol + phosphate</text>
        <dbReference type="Rhea" id="RHEA:15017"/>
        <dbReference type="ChEBI" id="CHEBI:15377"/>
        <dbReference type="ChEBI" id="CHEBI:30879"/>
        <dbReference type="ChEBI" id="CHEBI:43474"/>
        <dbReference type="ChEBI" id="CHEBI:67140"/>
        <dbReference type="EC" id="3.1.3.2"/>
    </reaction>
</comment>
<protein>
    <recommendedName>
        <fullName evidence="3">acid phosphatase</fullName>
        <ecNumber evidence="3">3.1.3.2</ecNumber>
    </recommendedName>
</protein>
<dbReference type="GO" id="GO:0009277">
    <property type="term" value="C:fungal-type cell wall"/>
    <property type="evidence" value="ECO:0007669"/>
    <property type="project" value="TreeGrafter"/>
</dbReference>
<dbReference type="EMBL" id="CP048985">
    <property type="protein sequence ID" value="QID78511.1"/>
    <property type="molecule type" value="Genomic_DNA"/>
</dbReference>
<dbReference type="InterPro" id="IPR029033">
    <property type="entry name" value="His_PPase_superfam"/>
</dbReference>
<comment type="similarity">
    <text evidence="2">Belongs to the histidine acid phosphatase family.</text>
</comment>
<evidence type="ECO:0000313" key="11">
    <source>
        <dbReference type="Proteomes" id="UP000501346"/>
    </source>
</evidence>
<dbReference type="Proteomes" id="UP000501346">
    <property type="component" value="Chromosome ScIV"/>
</dbReference>
<dbReference type="Pfam" id="PF00328">
    <property type="entry name" value="His_Phos_2"/>
    <property type="match status" value="1"/>
</dbReference>
<feature type="signal peptide" evidence="9">
    <location>
        <begin position="1"/>
        <end position="20"/>
    </location>
</feature>
<feature type="active site" description="Nucleophile" evidence="7">
    <location>
        <position position="76"/>
    </location>
</feature>
<feature type="disulfide bond" evidence="8">
    <location>
        <begin position="264"/>
        <end position="277"/>
    </location>
</feature>
<feature type="active site" description="Proton donor" evidence="7">
    <location>
        <position position="339"/>
    </location>
</feature>
<dbReference type="SUPFAM" id="SSF53254">
    <property type="entry name" value="Phosphoglycerate mutase-like"/>
    <property type="match status" value="1"/>
</dbReference>
<accession>A0A6C1DNU6</accession>
<feature type="disulfide bond" evidence="8">
    <location>
        <begin position="409"/>
        <end position="417"/>
    </location>
</feature>
<proteinExistence type="inferred from homology"/>
<feature type="disulfide bond" evidence="8">
    <location>
        <begin position="65"/>
        <end position="389"/>
    </location>
</feature>
<dbReference type="AlphaFoldDB" id="A0A6C1DNU6"/>
<dbReference type="EC" id="3.1.3.2" evidence="3"/>
<keyword evidence="4 9" id="KW-0732">Signal</keyword>
<keyword evidence="6" id="KW-0325">Glycoprotein</keyword>
<dbReference type="PROSITE" id="PS00616">
    <property type="entry name" value="HIS_ACID_PHOSPHAT_1"/>
    <property type="match status" value="1"/>
</dbReference>
<sequence length="468" mass="53008">MVKPVIFAICLGVLLSKALSIPLGSFADIELIGSQKSLFPFLGGSAPYFSFPANYGIPTDIPEGCRLTQVQMIGRHGERYPTRSEAKDIFEVWYKISNYTGKYEGSLSFLNSGYEFFIPDESLLEMETTLQNSIDVLNPYTGEMNAKRHAREFLAKYGKLMENCTNFPIFTTNSKRIYDTAQYFAEALGDGFNISLQTLSENSSSGANTLTAKSSCPNWNSNANNDILMSYSRDYLENISDRLNDENKGLNLSRKDAAALFSWCAFELNAKGYSNICDIFSAAELIHYSYETDLTSFYQNGPGYKLIKSIGANLFNATVKLLRQSAHLDQKVWLSFTHDTDILNYLTTVGLIDDTRNLTTNHVPFRDHSYHRSWYIPQGARVYTEKFQCSNDSYVRYVVNDAVVPIESCSSGPGFSCEEGTFYEYAKDRLRGVSFYEDCDVSKVSKEKELTFYWDWNTTRYNASLVNQ</sequence>
<dbReference type="InterPro" id="IPR016274">
    <property type="entry name" value="Histidine_acid_Pase_euk"/>
</dbReference>
<dbReference type="PROSITE" id="PS00778">
    <property type="entry name" value="HIS_ACID_PHOSPHAT_2"/>
    <property type="match status" value="1"/>
</dbReference>
<keyword evidence="11" id="KW-1185">Reference proteome</keyword>
<dbReference type="PANTHER" id="PTHR20963">
    <property type="entry name" value="MULTIPLE INOSITOL POLYPHOSPHATE PHOSPHATASE-RELATED"/>
    <property type="match status" value="1"/>
</dbReference>
<evidence type="ECO:0000313" key="10">
    <source>
        <dbReference type="EMBL" id="QID78511.1"/>
    </source>
</evidence>
<dbReference type="PANTHER" id="PTHR20963:SF18">
    <property type="entry name" value="ACID PHOSPHATASE PHO11-RELATED"/>
    <property type="match status" value="1"/>
</dbReference>
<dbReference type="Gene3D" id="3.40.50.1240">
    <property type="entry name" value="Phosphoglycerate mutase-like"/>
    <property type="match status" value="1"/>
</dbReference>
<evidence type="ECO:0000256" key="4">
    <source>
        <dbReference type="ARBA" id="ARBA00022729"/>
    </source>
</evidence>
<dbReference type="PIRSF" id="PIRSF000894">
    <property type="entry name" value="Acid_phosphatase"/>
    <property type="match status" value="1"/>
</dbReference>
<reference evidence="10 11" key="1">
    <citation type="journal article" date="2019" name="BMC Genomics">
        <title>Chromosome level assembly and comparative genome analysis confirm lager-brewing yeasts originated from a single hybridization.</title>
        <authorList>
            <person name="Salazar A.N."/>
            <person name="Gorter de Vries A.R."/>
            <person name="van den Broek M."/>
            <person name="Brouwers N."/>
            <person name="de la Torre Cortes P."/>
            <person name="Kuijpers N.G.A."/>
            <person name="Daran J.G."/>
            <person name="Abeel T."/>
        </authorList>
    </citation>
    <scope>NUCLEOTIDE SEQUENCE [LARGE SCALE GENOMIC DNA]</scope>
    <source>
        <strain evidence="10 11">CBS 1483</strain>
    </source>
</reference>
<dbReference type="InterPro" id="IPR033379">
    <property type="entry name" value="Acid_Pase_AS"/>
</dbReference>
<feature type="chain" id="PRO_5025416659" description="acid phosphatase" evidence="9">
    <location>
        <begin position="21"/>
        <end position="468"/>
    </location>
</feature>
<evidence type="ECO:0000256" key="3">
    <source>
        <dbReference type="ARBA" id="ARBA00012646"/>
    </source>
</evidence>
<keyword evidence="5" id="KW-0378">Hydrolase</keyword>
<evidence type="ECO:0000256" key="7">
    <source>
        <dbReference type="PIRSR" id="PIRSR000894-1"/>
    </source>
</evidence>